<comment type="catalytic activity">
    <reaction evidence="8 10">
        <text>hydrogencarbonate + H(+) = CO2 + H2O</text>
        <dbReference type="Rhea" id="RHEA:10748"/>
        <dbReference type="ChEBI" id="CHEBI:15377"/>
        <dbReference type="ChEBI" id="CHEBI:15378"/>
        <dbReference type="ChEBI" id="CHEBI:16526"/>
        <dbReference type="ChEBI" id="CHEBI:17544"/>
        <dbReference type="EC" id="4.2.1.1"/>
    </reaction>
</comment>
<evidence type="ECO:0000256" key="8">
    <source>
        <dbReference type="ARBA" id="ARBA00048348"/>
    </source>
</evidence>
<gene>
    <name evidence="12" type="primary">Aste57867_18799</name>
    <name evidence="11" type="ORF">As57867_018735</name>
    <name evidence="12" type="ORF">ASTE57867_18799</name>
</gene>
<keyword evidence="13" id="KW-1185">Reference proteome</keyword>
<dbReference type="EMBL" id="CAADRA010006433">
    <property type="protein sequence ID" value="VFT95533.1"/>
    <property type="molecule type" value="Genomic_DNA"/>
</dbReference>
<dbReference type="InterPro" id="IPR036874">
    <property type="entry name" value="Carbonic_anhydrase_sf"/>
</dbReference>
<keyword evidence="4 9" id="KW-0479">Metal-binding</keyword>
<dbReference type="AlphaFoldDB" id="A0A485LB15"/>
<reference evidence="12 13" key="1">
    <citation type="submission" date="2019-03" db="EMBL/GenBank/DDBJ databases">
        <authorList>
            <person name="Gaulin E."/>
            <person name="Dumas B."/>
        </authorList>
    </citation>
    <scope>NUCLEOTIDE SEQUENCE [LARGE SCALE GENOMIC DNA]</scope>
    <source>
        <strain evidence="12">CBS 568.67</strain>
    </source>
</reference>
<dbReference type="SMART" id="SM00947">
    <property type="entry name" value="Pro_CA"/>
    <property type="match status" value="1"/>
</dbReference>
<dbReference type="EC" id="4.2.1.1" evidence="2 10"/>
<evidence type="ECO:0000313" key="12">
    <source>
        <dbReference type="EMBL" id="VFT95533.1"/>
    </source>
</evidence>
<feature type="binding site" evidence="9">
    <location>
        <position position="138"/>
    </location>
    <ligand>
        <name>Zn(2+)</name>
        <dbReference type="ChEBI" id="CHEBI:29105"/>
    </ligand>
</feature>
<reference evidence="11" key="2">
    <citation type="submission" date="2019-06" db="EMBL/GenBank/DDBJ databases">
        <title>Genomics analysis of Aphanomyces spp. identifies a new class of oomycete effector associated with host adaptation.</title>
        <authorList>
            <person name="Gaulin E."/>
        </authorList>
    </citation>
    <scope>NUCLEOTIDE SEQUENCE</scope>
    <source>
        <strain evidence="11">CBS 578.67</strain>
    </source>
</reference>
<dbReference type="SUPFAM" id="SSF53056">
    <property type="entry name" value="beta-carbonic anhydrase, cab"/>
    <property type="match status" value="1"/>
</dbReference>
<feature type="binding site" evidence="9">
    <location>
        <position position="81"/>
    </location>
    <ligand>
        <name>Zn(2+)</name>
        <dbReference type="ChEBI" id="CHEBI:29105"/>
    </ligand>
</feature>
<sequence>MEPALPPVPITIHQNEVPLTDEEDAGASGRRVSLSSGKKGLYELLERNRIWSDRVMAEEPYFFEKLAKQQTPQVLWIGCSDARVPPNQILDLKPGEVFVHKNLANEVVHSDLNCLSVIDYAVNQLKVKHIVVCGHYGCSGVKAAMGQEELGIVDNWIRNIKDLYIDQRKKVKGLSNDEMFDLLTEKNVAKSVCNVAHTRIVQNAWKRGQKLDVHGWCYNSEDGLIRDLNICMTSEDDVVPIYRRMAEKRSSIVGAGVVHDG</sequence>
<dbReference type="GO" id="GO:0004089">
    <property type="term" value="F:carbonate dehydratase activity"/>
    <property type="evidence" value="ECO:0007669"/>
    <property type="project" value="UniProtKB-UniRule"/>
</dbReference>
<feature type="binding site" evidence="9">
    <location>
        <position position="135"/>
    </location>
    <ligand>
        <name>Zn(2+)</name>
        <dbReference type="ChEBI" id="CHEBI:29105"/>
    </ligand>
</feature>
<dbReference type="EMBL" id="VJMH01006412">
    <property type="protein sequence ID" value="KAF0689780.1"/>
    <property type="molecule type" value="Genomic_DNA"/>
</dbReference>
<evidence type="ECO:0000256" key="7">
    <source>
        <dbReference type="ARBA" id="ARBA00031969"/>
    </source>
</evidence>
<protein>
    <recommendedName>
        <fullName evidence="3 10">Carbonic anhydrase</fullName>
        <ecNumber evidence="2 10">4.2.1.1</ecNumber>
    </recommendedName>
    <alternativeName>
        <fullName evidence="7 10">Carbonate dehydratase</fullName>
    </alternativeName>
</protein>
<evidence type="ECO:0000313" key="11">
    <source>
        <dbReference type="EMBL" id="KAF0689780.1"/>
    </source>
</evidence>
<evidence type="ECO:0000256" key="2">
    <source>
        <dbReference type="ARBA" id="ARBA00012925"/>
    </source>
</evidence>
<dbReference type="Gene3D" id="3.40.1050.10">
    <property type="entry name" value="Carbonic anhydrase"/>
    <property type="match status" value="1"/>
</dbReference>
<comment type="function">
    <text evidence="10">Reversible hydration of carbon dioxide.</text>
</comment>
<dbReference type="InterPro" id="IPR001765">
    <property type="entry name" value="Carbonic_anhydrase"/>
</dbReference>
<evidence type="ECO:0000256" key="4">
    <source>
        <dbReference type="ARBA" id="ARBA00022723"/>
    </source>
</evidence>
<evidence type="ECO:0000256" key="3">
    <source>
        <dbReference type="ARBA" id="ARBA00014628"/>
    </source>
</evidence>
<evidence type="ECO:0000256" key="6">
    <source>
        <dbReference type="ARBA" id="ARBA00023239"/>
    </source>
</evidence>
<accession>A0A485LB15</accession>
<comment type="cofactor">
    <cofactor evidence="9">
        <name>Zn(2+)</name>
        <dbReference type="ChEBI" id="CHEBI:29105"/>
    </cofactor>
    <text evidence="9">Binds 1 zinc ion per subunit.</text>
</comment>
<feature type="binding site" evidence="9">
    <location>
        <position position="79"/>
    </location>
    <ligand>
        <name>Zn(2+)</name>
        <dbReference type="ChEBI" id="CHEBI:29105"/>
    </ligand>
</feature>
<keyword evidence="5 9" id="KW-0862">Zinc</keyword>
<dbReference type="FunFam" id="3.40.1050.10:FF:000001">
    <property type="entry name" value="Carbonic anhydrase"/>
    <property type="match status" value="1"/>
</dbReference>
<evidence type="ECO:0000313" key="13">
    <source>
        <dbReference type="Proteomes" id="UP000332933"/>
    </source>
</evidence>
<evidence type="ECO:0000256" key="5">
    <source>
        <dbReference type="ARBA" id="ARBA00022833"/>
    </source>
</evidence>
<dbReference type="Proteomes" id="UP000332933">
    <property type="component" value="Unassembled WGS sequence"/>
</dbReference>
<dbReference type="GO" id="GO:0008270">
    <property type="term" value="F:zinc ion binding"/>
    <property type="evidence" value="ECO:0007669"/>
    <property type="project" value="UniProtKB-UniRule"/>
</dbReference>
<evidence type="ECO:0000256" key="10">
    <source>
        <dbReference type="RuleBase" id="RU003956"/>
    </source>
</evidence>
<proteinExistence type="inferred from homology"/>
<evidence type="ECO:0000256" key="1">
    <source>
        <dbReference type="ARBA" id="ARBA00006217"/>
    </source>
</evidence>
<dbReference type="OrthoDB" id="10248475at2759"/>
<dbReference type="PANTHER" id="PTHR11002:SF76">
    <property type="entry name" value="CARBONIC ANHYDRASE"/>
    <property type="match status" value="1"/>
</dbReference>
<dbReference type="PANTHER" id="PTHR11002">
    <property type="entry name" value="CARBONIC ANHYDRASE"/>
    <property type="match status" value="1"/>
</dbReference>
<comment type="similarity">
    <text evidence="1 10">Belongs to the beta-class carbonic anhydrase family.</text>
</comment>
<keyword evidence="6 10" id="KW-0456">Lyase</keyword>
<dbReference type="CDD" id="cd00883">
    <property type="entry name" value="beta_CA_cladeA"/>
    <property type="match status" value="1"/>
</dbReference>
<dbReference type="NCBIfam" id="NF007756">
    <property type="entry name" value="PRK10437.1"/>
    <property type="match status" value="1"/>
</dbReference>
<name>A0A485LB15_9STRA</name>
<evidence type="ECO:0000256" key="9">
    <source>
        <dbReference type="PIRSR" id="PIRSR601765-1"/>
    </source>
</evidence>
<dbReference type="Pfam" id="PF00484">
    <property type="entry name" value="Pro_CA"/>
    <property type="match status" value="1"/>
</dbReference>
<organism evidence="12 13">
    <name type="scientific">Aphanomyces stellatus</name>
    <dbReference type="NCBI Taxonomy" id="120398"/>
    <lineage>
        <taxon>Eukaryota</taxon>
        <taxon>Sar</taxon>
        <taxon>Stramenopiles</taxon>
        <taxon>Oomycota</taxon>
        <taxon>Saprolegniomycetes</taxon>
        <taxon>Saprolegniales</taxon>
        <taxon>Verrucalvaceae</taxon>
        <taxon>Aphanomyces</taxon>
    </lineage>
</organism>